<feature type="non-terminal residue" evidence="1">
    <location>
        <position position="122"/>
    </location>
</feature>
<dbReference type="AlphaFoldDB" id="A0AAN6RZ03"/>
<name>A0AAN6RZ03_9PEZI</name>
<dbReference type="Proteomes" id="UP001303473">
    <property type="component" value="Unassembled WGS sequence"/>
</dbReference>
<sequence>FGFVVINGPADVVTSLDKRDGSHIELLDCEPGATKHDLKVHTVRYVCMDDSNDSNCDDIHLGGAEGTIVKLPPDCGFATHGVVHAIKPAADDSIPHELRARAPTNAAVYELSFSYDFGRVKR</sequence>
<protein>
    <submittedName>
        <fullName evidence="1">Uncharacterized protein</fullName>
    </submittedName>
</protein>
<feature type="non-terminal residue" evidence="1">
    <location>
        <position position="1"/>
    </location>
</feature>
<proteinExistence type="predicted"/>
<evidence type="ECO:0000313" key="2">
    <source>
        <dbReference type="Proteomes" id="UP001303473"/>
    </source>
</evidence>
<accession>A0AAN6RZ03</accession>
<evidence type="ECO:0000313" key="1">
    <source>
        <dbReference type="EMBL" id="KAK3934339.1"/>
    </source>
</evidence>
<organism evidence="1 2">
    <name type="scientific">Diplogelasinospora grovesii</name>
    <dbReference type="NCBI Taxonomy" id="303347"/>
    <lineage>
        <taxon>Eukaryota</taxon>
        <taxon>Fungi</taxon>
        <taxon>Dikarya</taxon>
        <taxon>Ascomycota</taxon>
        <taxon>Pezizomycotina</taxon>
        <taxon>Sordariomycetes</taxon>
        <taxon>Sordariomycetidae</taxon>
        <taxon>Sordariales</taxon>
        <taxon>Diplogelasinosporaceae</taxon>
        <taxon>Diplogelasinospora</taxon>
    </lineage>
</organism>
<comment type="caution">
    <text evidence="1">The sequence shown here is derived from an EMBL/GenBank/DDBJ whole genome shotgun (WGS) entry which is preliminary data.</text>
</comment>
<dbReference type="EMBL" id="MU854002">
    <property type="protein sequence ID" value="KAK3934339.1"/>
    <property type="molecule type" value="Genomic_DNA"/>
</dbReference>
<keyword evidence="2" id="KW-1185">Reference proteome</keyword>
<gene>
    <name evidence="1" type="ORF">QBC46DRAFT_230034</name>
</gene>
<reference evidence="2" key="1">
    <citation type="journal article" date="2023" name="Mol. Phylogenet. Evol.">
        <title>Genome-scale phylogeny and comparative genomics of the fungal order Sordariales.</title>
        <authorList>
            <person name="Hensen N."/>
            <person name="Bonometti L."/>
            <person name="Westerberg I."/>
            <person name="Brannstrom I.O."/>
            <person name="Guillou S."/>
            <person name="Cros-Aarteil S."/>
            <person name="Calhoun S."/>
            <person name="Haridas S."/>
            <person name="Kuo A."/>
            <person name="Mondo S."/>
            <person name="Pangilinan J."/>
            <person name="Riley R."/>
            <person name="LaButti K."/>
            <person name="Andreopoulos B."/>
            <person name="Lipzen A."/>
            <person name="Chen C."/>
            <person name="Yan M."/>
            <person name="Daum C."/>
            <person name="Ng V."/>
            <person name="Clum A."/>
            <person name="Steindorff A."/>
            <person name="Ohm R.A."/>
            <person name="Martin F."/>
            <person name="Silar P."/>
            <person name="Natvig D.O."/>
            <person name="Lalanne C."/>
            <person name="Gautier V."/>
            <person name="Ament-Velasquez S.L."/>
            <person name="Kruys A."/>
            <person name="Hutchinson M.I."/>
            <person name="Powell A.J."/>
            <person name="Barry K."/>
            <person name="Miller A.N."/>
            <person name="Grigoriev I.V."/>
            <person name="Debuchy R."/>
            <person name="Gladieux P."/>
            <person name="Hiltunen Thoren M."/>
            <person name="Johannesson H."/>
        </authorList>
    </citation>
    <scope>NUCLEOTIDE SEQUENCE [LARGE SCALE GENOMIC DNA]</scope>
    <source>
        <strain evidence="2">CBS 340.73</strain>
    </source>
</reference>